<comment type="caution">
    <text evidence="1">The sequence shown here is derived from an EMBL/GenBank/DDBJ whole genome shotgun (WGS) entry which is preliminary data.</text>
</comment>
<protein>
    <submittedName>
        <fullName evidence="1">Uncharacterized protein</fullName>
    </submittedName>
</protein>
<proteinExistence type="predicted"/>
<reference evidence="1 2" key="1">
    <citation type="journal article" date="2014" name="Am. J. Bot.">
        <title>Genome assembly and annotation for red clover (Trifolium pratense; Fabaceae).</title>
        <authorList>
            <person name="Istvanek J."/>
            <person name="Jaros M."/>
            <person name="Krenek A."/>
            <person name="Repkova J."/>
        </authorList>
    </citation>
    <scope>NUCLEOTIDE SEQUENCE [LARGE SCALE GENOMIC DNA]</scope>
    <source>
        <strain evidence="2">cv. Tatra</strain>
        <tissue evidence="1">Young leaves</tissue>
    </source>
</reference>
<evidence type="ECO:0000313" key="1">
    <source>
        <dbReference type="EMBL" id="PNX69589.1"/>
    </source>
</evidence>
<dbReference type="EMBL" id="ASHM01252874">
    <property type="protein sequence ID" value="PNX69589.1"/>
    <property type="molecule type" value="Genomic_DNA"/>
</dbReference>
<dbReference type="AlphaFoldDB" id="A0A2K3KTI0"/>
<gene>
    <name evidence="1" type="ORF">L195_g064501</name>
</gene>
<evidence type="ECO:0000313" key="2">
    <source>
        <dbReference type="Proteomes" id="UP000236291"/>
    </source>
</evidence>
<organism evidence="1 2">
    <name type="scientific">Trifolium pratense</name>
    <name type="common">Red clover</name>
    <dbReference type="NCBI Taxonomy" id="57577"/>
    <lineage>
        <taxon>Eukaryota</taxon>
        <taxon>Viridiplantae</taxon>
        <taxon>Streptophyta</taxon>
        <taxon>Embryophyta</taxon>
        <taxon>Tracheophyta</taxon>
        <taxon>Spermatophyta</taxon>
        <taxon>Magnoliopsida</taxon>
        <taxon>eudicotyledons</taxon>
        <taxon>Gunneridae</taxon>
        <taxon>Pentapetalae</taxon>
        <taxon>rosids</taxon>
        <taxon>fabids</taxon>
        <taxon>Fabales</taxon>
        <taxon>Fabaceae</taxon>
        <taxon>Papilionoideae</taxon>
        <taxon>50 kb inversion clade</taxon>
        <taxon>NPAAA clade</taxon>
        <taxon>Hologalegina</taxon>
        <taxon>IRL clade</taxon>
        <taxon>Trifolieae</taxon>
        <taxon>Trifolium</taxon>
    </lineage>
</organism>
<dbReference type="Proteomes" id="UP000236291">
    <property type="component" value="Unassembled WGS sequence"/>
</dbReference>
<reference evidence="1 2" key="2">
    <citation type="journal article" date="2017" name="Front. Plant Sci.">
        <title>Gene Classification and Mining of Molecular Markers Useful in Red Clover (Trifolium pratense) Breeding.</title>
        <authorList>
            <person name="Istvanek J."/>
            <person name="Dluhosova J."/>
            <person name="Dluhos P."/>
            <person name="Patkova L."/>
            <person name="Nedelnik J."/>
            <person name="Repkova J."/>
        </authorList>
    </citation>
    <scope>NUCLEOTIDE SEQUENCE [LARGE SCALE GENOMIC DNA]</scope>
    <source>
        <strain evidence="2">cv. Tatra</strain>
        <tissue evidence="1">Young leaves</tissue>
    </source>
</reference>
<sequence>ETKTRTVAEKFALGWCSDGGPGRGGGS</sequence>
<name>A0A2K3KTI0_TRIPR</name>
<accession>A0A2K3KTI0</accession>
<feature type="non-terminal residue" evidence="1">
    <location>
        <position position="1"/>
    </location>
</feature>